<dbReference type="SUPFAM" id="SSF57184">
    <property type="entry name" value="Growth factor receptor domain"/>
    <property type="match status" value="1"/>
</dbReference>
<keyword evidence="3" id="KW-1185">Reference proteome</keyword>
<evidence type="ECO:0000313" key="3">
    <source>
        <dbReference type="Proteomes" id="UP000248863"/>
    </source>
</evidence>
<name>A0A327KNY5_9BRAD</name>
<feature type="region of interest" description="Disordered" evidence="1">
    <location>
        <begin position="47"/>
        <end position="89"/>
    </location>
</feature>
<evidence type="ECO:0000256" key="1">
    <source>
        <dbReference type="SAM" id="MobiDB-lite"/>
    </source>
</evidence>
<sequence length="686" mass="71437">MNGLAGRQDGADAIWAIDFDERLDDPAIRGWMGGLLVFRTCTPTVPGPPPAPIGATPPTPGPGQQAAFPWPGMPDLPPGPGPIGPGPDGPWPPPPLCPVGTHLKENGLQCCPLNQIPGPTGACRSPCANGSTTDSDASACLQGFQPTGLPRPNGICWNGTAPVQIAGCPPASELCWKCPKSPLKTCPAGWTEVVASPASPVGHGTGPDAAGQCNPGVVVPPQWFLDYVATGTGPCIPPNCSRFEFTVTGRGGFGRGSLTQRITLPPGSAFAAPQVTTTGRHCPASAVACRKAGDVVTCSVEDCGLASGDQVAIRFEGRVAPDVTAQPPAPIERTACGELDWQAAAGPVSPPRRPGDPDRTQERPRPQETPPVTAGPGQPGGATTKRACWTIRLIGQPVQPCASGYVRTRDDQCCLAGQMTTAGVCCPPATVPRGGQCVPRGTPIPPEQRLVPDPGGDPGRCLPGQRWDTRRRTCLSICPEDRVWTGRGCACPPGTVERRGRCVGAPEQTCGPNRTGVWPNCCPPGQRWDGRRCLSPDIGACPPDSIGRVPNCRCRPPLVGVPGQCRPAECPPGTTGIPPRCKPIVRCPADSVGEPPNCRCRPPLIGAPGRCRPAECPPGTTGTPPRCKPIVRECPPGTIGRPARWRPEPAARPTPERPPIQRPPRPQPDARPGPSRPSRPDGTGPR</sequence>
<dbReference type="AlphaFoldDB" id="A0A327KNY5"/>
<protein>
    <submittedName>
        <fullName evidence="2">Uncharacterized protein</fullName>
    </submittedName>
</protein>
<feature type="region of interest" description="Disordered" evidence="1">
    <location>
        <begin position="615"/>
        <end position="686"/>
    </location>
</feature>
<dbReference type="OrthoDB" id="8433035at2"/>
<organism evidence="2 3">
    <name type="scientific">Rhodoplanes elegans</name>
    <dbReference type="NCBI Taxonomy" id="29408"/>
    <lineage>
        <taxon>Bacteria</taxon>
        <taxon>Pseudomonadati</taxon>
        <taxon>Pseudomonadota</taxon>
        <taxon>Alphaproteobacteria</taxon>
        <taxon>Hyphomicrobiales</taxon>
        <taxon>Nitrobacteraceae</taxon>
        <taxon>Rhodoplanes</taxon>
    </lineage>
</organism>
<evidence type="ECO:0000313" key="2">
    <source>
        <dbReference type="EMBL" id="RAI40610.1"/>
    </source>
</evidence>
<feature type="compositionally biased region" description="Pro residues" evidence="1">
    <location>
        <begin position="47"/>
        <end position="61"/>
    </location>
</feature>
<feature type="compositionally biased region" description="Basic and acidic residues" evidence="1">
    <location>
        <begin position="353"/>
        <end position="366"/>
    </location>
</feature>
<dbReference type="RefSeq" id="WP_111356182.1">
    <property type="nucleotide sequence ID" value="NZ_NPEU01000037.1"/>
</dbReference>
<feature type="compositionally biased region" description="Pro residues" evidence="1">
    <location>
        <begin position="650"/>
        <end position="677"/>
    </location>
</feature>
<accession>A0A327KNY5</accession>
<feature type="compositionally biased region" description="Low complexity" evidence="1">
    <location>
        <begin position="370"/>
        <end position="383"/>
    </location>
</feature>
<dbReference type="EMBL" id="NPEU01000037">
    <property type="protein sequence ID" value="RAI40610.1"/>
    <property type="molecule type" value="Genomic_DNA"/>
</dbReference>
<gene>
    <name evidence="2" type="ORF">CH338_05765</name>
</gene>
<dbReference type="InterPro" id="IPR009030">
    <property type="entry name" value="Growth_fac_rcpt_cys_sf"/>
</dbReference>
<comment type="caution">
    <text evidence="2">The sequence shown here is derived from an EMBL/GenBank/DDBJ whole genome shotgun (WGS) entry which is preliminary data.</text>
</comment>
<feature type="region of interest" description="Disordered" evidence="1">
    <location>
        <begin position="343"/>
        <end position="383"/>
    </location>
</feature>
<reference evidence="2 3" key="1">
    <citation type="submission" date="2017-07" db="EMBL/GenBank/DDBJ databases">
        <title>Draft Genome Sequences of Select Purple Nonsulfur Bacteria.</title>
        <authorList>
            <person name="Lasarre B."/>
            <person name="Mckinlay J.B."/>
        </authorList>
    </citation>
    <scope>NUCLEOTIDE SEQUENCE [LARGE SCALE GENOMIC DNA]</scope>
    <source>
        <strain evidence="2 3">DSM 11907</strain>
    </source>
</reference>
<feature type="compositionally biased region" description="Pro residues" evidence="1">
    <location>
        <begin position="71"/>
        <end position="89"/>
    </location>
</feature>
<dbReference type="Proteomes" id="UP000248863">
    <property type="component" value="Unassembled WGS sequence"/>
</dbReference>
<proteinExistence type="predicted"/>